<dbReference type="EMBL" id="AGNK02001731">
    <property type="status" value="NOT_ANNOTATED_CDS"/>
    <property type="molecule type" value="Genomic_DNA"/>
</dbReference>
<dbReference type="HOGENOM" id="CLU_3393071_0_0_1"/>
<dbReference type="EnsemblPlants" id="KQL15530">
    <property type="protein sequence ID" value="KQL15530"/>
    <property type="gene ID" value="SETIT_025427mg"/>
</dbReference>
<name>K3ZFS5_SETIT</name>
<dbReference type="AlphaFoldDB" id="K3ZFS5"/>
<evidence type="ECO:0000313" key="1">
    <source>
        <dbReference type="EnsemblPlants" id="KQL15530"/>
    </source>
</evidence>
<evidence type="ECO:0000313" key="2">
    <source>
        <dbReference type="Proteomes" id="UP000004995"/>
    </source>
</evidence>
<protein>
    <submittedName>
        <fullName evidence="1">Uncharacterized protein</fullName>
    </submittedName>
</protein>
<dbReference type="Gramene" id="KQL15530">
    <property type="protein sequence ID" value="KQL15530"/>
    <property type="gene ID" value="SETIT_025427mg"/>
</dbReference>
<proteinExistence type="predicted"/>
<reference evidence="1" key="2">
    <citation type="submission" date="2018-08" db="UniProtKB">
        <authorList>
            <consortium name="EnsemblPlants"/>
        </authorList>
    </citation>
    <scope>IDENTIFICATION</scope>
    <source>
        <strain evidence="1">Yugu1</strain>
    </source>
</reference>
<keyword evidence="2" id="KW-1185">Reference proteome</keyword>
<dbReference type="Proteomes" id="UP000004995">
    <property type="component" value="Unassembled WGS sequence"/>
</dbReference>
<organism evidence="1 2">
    <name type="scientific">Setaria italica</name>
    <name type="common">Foxtail millet</name>
    <name type="synonym">Panicum italicum</name>
    <dbReference type="NCBI Taxonomy" id="4555"/>
    <lineage>
        <taxon>Eukaryota</taxon>
        <taxon>Viridiplantae</taxon>
        <taxon>Streptophyta</taxon>
        <taxon>Embryophyta</taxon>
        <taxon>Tracheophyta</taxon>
        <taxon>Spermatophyta</taxon>
        <taxon>Magnoliopsida</taxon>
        <taxon>Liliopsida</taxon>
        <taxon>Poales</taxon>
        <taxon>Poaceae</taxon>
        <taxon>PACMAD clade</taxon>
        <taxon>Panicoideae</taxon>
        <taxon>Panicodae</taxon>
        <taxon>Paniceae</taxon>
        <taxon>Cenchrinae</taxon>
        <taxon>Setaria</taxon>
    </lineage>
</organism>
<accession>K3ZFS5</accession>
<dbReference type="InParanoid" id="K3ZFS5"/>
<reference evidence="2" key="1">
    <citation type="journal article" date="2012" name="Nat. Biotechnol.">
        <title>Reference genome sequence of the model plant Setaria.</title>
        <authorList>
            <person name="Bennetzen J.L."/>
            <person name="Schmutz J."/>
            <person name="Wang H."/>
            <person name="Percifield R."/>
            <person name="Hawkins J."/>
            <person name="Pontaroli A.C."/>
            <person name="Estep M."/>
            <person name="Feng L."/>
            <person name="Vaughn J.N."/>
            <person name="Grimwood J."/>
            <person name="Jenkins J."/>
            <person name="Barry K."/>
            <person name="Lindquist E."/>
            <person name="Hellsten U."/>
            <person name="Deshpande S."/>
            <person name="Wang X."/>
            <person name="Wu X."/>
            <person name="Mitros T."/>
            <person name="Triplett J."/>
            <person name="Yang X."/>
            <person name="Ye C.Y."/>
            <person name="Mauro-Herrera M."/>
            <person name="Wang L."/>
            <person name="Li P."/>
            <person name="Sharma M."/>
            <person name="Sharma R."/>
            <person name="Ronald P.C."/>
            <person name="Panaud O."/>
            <person name="Kellogg E.A."/>
            <person name="Brutnell T.P."/>
            <person name="Doust A.N."/>
            <person name="Tuskan G.A."/>
            <person name="Rokhsar D."/>
            <person name="Devos K.M."/>
        </authorList>
    </citation>
    <scope>NUCLEOTIDE SEQUENCE [LARGE SCALE GENOMIC DNA]</scope>
    <source>
        <strain evidence="2">cv. Yugu1</strain>
    </source>
</reference>
<sequence length="32" mass="3844">MGHMMQALLQLMLQWSYLMDHKILSIILCFHP</sequence>